<evidence type="ECO:0008006" key="4">
    <source>
        <dbReference type="Google" id="ProtNLM"/>
    </source>
</evidence>
<organism evidence="2 3">
    <name type="scientific">Paraburkholderia diazotrophica</name>
    <dbReference type="NCBI Taxonomy" id="667676"/>
    <lineage>
        <taxon>Bacteria</taxon>
        <taxon>Pseudomonadati</taxon>
        <taxon>Pseudomonadota</taxon>
        <taxon>Betaproteobacteria</taxon>
        <taxon>Burkholderiales</taxon>
        <taxon>Burkholderiaceae</taxon>
        <taxon>Paraburkholderia</taxon>
    </lineage>
</organism>
<accession>A0A1H6WJ71</accession>
<reference evidence="3" key="1">
    <citation type="submission" date="2016-10" db="EMBL/GenBank/DDBJ databases">
        <authorList>
            <person name="Varghese N."/>
            <person name="Submissions S."/>
        </authorList>
    </citation>
    <scope>NUCLEOTIDE SEQUENCE [LARGE SCALE GENOMIC DNA]</scope>
    <source>
        <strain evidence="3">LMG 26031</strain>
    </source>
</reference>
<dbReference type="AlphaFoldDB" id="A0A1H6WJ71"/>
<protein>
    <recommendedName>
        <fullName evidence="4">PRC-barrel domain-containing protein</fullName>
    </recommendedName>
</protein>
<feature type="region of interest" description="Disordered" evidence="1">
    <location>
        <begin position="95"/>
        <end position="125"/>
    </location>
</feature>
<evidence type="ECO:0000256" key="1">
    <source>
        <dbReference type="SAM" id="MobiDB-lite"/>
    </source>
</evidence>
<proteinExistence type="predicted"/>
<feature type="compositionally biased region" description="Basic and acidic residues" evidence="1">
    <location>
        <begin position="106"/>
        <end position="125"/>
    </location>
</feature>
<keyword evidence="3" id="KW-1185">Reference proteome</keyword>
<evidence type="ECO:0000313" key="3">
    <source>
        <dbReference type="Proteomes" id="UP000198866"/>
    </source>
</evidence>
<gene>
    <name evidence="2" type="ORF">SAMN05192539_100739</name>
</gene>
<evidence type="ECO:0000313" key="2">
    <source>
        <dbReference type="EMBL" id="SEJ14157.1"/>
    </source>
</evidence>
<dbReference type="Proteomes" id="UP000198866">
    <property type="component" value="Unassembled WGS sequence"/>
</dbReference>
<dbReference type="OrthoDB" id="8094717at2"/>
<name>A0A1H6WJ71_9BURK</name>
<sequence>MKHVNVDLALGRQVLSRDGKRLGHIEAIKVVRDGDAWLISEFHVGPDALLERLAVGLLPRVLREAVQRKGRSRRHRIAWHQIDVTDPRHPRLVCDKADLQGSAHDAATERETVPPRSSDDRPRTE</sequence>
<dbReference type="STRING" id="667676.SAMN05192539_100739"/>
<dbReference type="RefSeq" id="WP_090865272.1">
    <property type="nucleotide sequence ID" value="NZ_FNYE01000007.1"/>
</dbReference>
<dbReference type="EMBL" id="FNYE01000007">
    <property type="protein sequence ID" value="SEJ14157.1"/>
    <property type="molecule type" value="Genomic_DNA"/>
</dbReference>